<feature type="binding site" evidence="9">
    <location>
        <begin position="35"/>
        <end position="39"/>
    </location>
    <ligand>
        <name>NAD(+)</name>
        <dbReference type="ChEBI" id="CHEBI:57540"/>
    </ligand>
</feature>
<dbReference type="Proteomes" id="UP000289506">
    <property type="component" value="Plasmid 13"/>
</dbReference>
<feature type="binding site" evidence="9">
    <location>
        <position position="171"/>
    </location>
    <ligand>
        <name>NAD(+)</name>
        <dbReference type="ChEBI" id="CHEBI:57540"/>
    </ligand>
</feature>
<name>A0A449AH73_9BACT</name>
<evidence type="ECO:0000256" key="9">
    <source>
        <dbReference type="HAMAP-Rule" id="MF_01588"/>
    </source>
</evidence>
<dbReference type="Pfam" id="PF12826">
    <property type="entry name" value="HHH_2"/>
    <property type="match status" value="1"/>
</dbReference>
<dbReference type="HAMAP" id="MF_01588">
    <property type="entry name" value="DNA_ligase_A"/>
    <property type="match status" value="1"/>
</dbReference>
<feature type="binding site" evidence="9">
    <location>
        <begin position="84"/>
        <end position="85"/>
    </location>
    <ligand>
        <name>NAD(+)</name>
        <dbReference type="ChEBI" id="CHEBI:57540"/>
    </ligand>
</feature>
<dbReference type="InterPro" id="IPR001679">
    <property type="entry name" value="DNA_ligase"/>
</dbReference>
<evidence type="ECO:0000256" key="2">
    <source>
        <dbReference type="ARBA" id="ARBA00022705"/>
    </source>
</evidence>
<keyword evidence="11" id="KW-0614">Plasmid</keyword>
<dbReference type="Gene3D" id="1.10.287.610">
    <property type="entry name" value="Helix hairpin bin"/>
    <property type="match status" value="1"/>
</dbReference>
<reference evidence="11 12" key="1">
    <citation type="submission" date="2019-01" db="EMBL/GenBank/DDBJ databases">
        <authorList>
            <consortium name="Pathogen Informatics"/>
        </authorList>
    </citation>
    <scope>NUCLEOTIDE SEQUENCE [LARGE SCALE GENOMIC DNA]</scope>
    <source>
        <strain evidence="11 12">NCTC10142</strain>
        <plasmid evidence="12">13</plasmid>
    </source>
</reference>
<feature type="binding site" evidence="9">
    <location>
        <position position="287"/>
    </location>
    <ligand>
        <name>NAD(+)</name>
        <dbReference type="ChEBI" id="CHEBI:57540"/>
    </ligand>
</feature>
<geneLocation type="plasmid" evidence="11 12">
    <name>13</name>
</geneLocation>
<dbReference type="SUPFAM" id="SSF52113">
    <property type="entry name" value="BRCT domain"/>
    <property type="match status" value="1"/>
</dbReference>
<dbReference type="RefSeq" id="WP_129720372.1">
    <property type="nucleotide sequence ID" value="NZ_LR214986.1"/>
</dbReference>
<evidence type="ECO:0000313" key="11">
    <source>
        <dbReference type="EMBL" id="VEU64357.1"/>
    </source>
</evidence>
<dbReference type="InterPro" id="IPR041663">
    <property type="entry name" value="DisA/LigA_HHH"/>
</dbReference>
<evidence type="ECO:0000256" key="3">
    <source>
        <dbReference type="ARBA" id="ARBA00022723"/>
    </source>
</evidence>
<dbReference type="GO" id="GO:0006281">
    <property type="term" value="P:DNA repair"/>
    <property type="evidence" value="ECO:0007669"/>
    <property type="project" value="UniProtKB-KW"/>
</dbReference>
<keyword evidence="7 9" id="KW-0234">DNA repair</keyword>
<dbReference type="Gene3D" id="3.40.50.10190">
    <property type="entry name" value="BRCT domain"/>
    <property type="match status" value="1"/>
</dbReference>
<evidence type="ECO:0000313" key="12">
    <source>
        <dbReference type="Proteomes" id="UP000289506"/>
    </source>
</evidence>
<comment type="cofactor">
    <cofactor evidence="9">
        <name>Mg(2+)</name>
        <dbReference type="ChEBI" id="CHEBI:18420"/>
    </cofactor>
    <cofactor evidence="9">
        <name>Mn(2+)</name>
        <dbReference type="ChEBI" id="CHEBI:29035"/>
    </cofactor>
</comment>
<dbReference type="SUPFAM" id="SSF56091">
    <property type="entry name" value="DNA ligase/mRNA capping enzyme, catalytic domain"/>
    <property type="match status" value="1"/>
</dbReference>
<dbReference type="EMBL" id="LR214986">
    <property type="protein sequence ID" value="VEU64357.1"/>
    <property type="molecule type" value="Genomic_DNA"/>
</dbReference>
<evidence type="ECO:0000256" key="7">
    <source>
        <dbReference type="ARBA" id="ARBA00023204"/>
    </source>
</evidence>
<dbReference type="SUPFAM" id="SSF47781">
    <property type="entry name" value="RuvA domain 2-like"/>
    <property type="match status" value="1"/>
</dbReference>
<keyword evidence="9" id="KW-0460">Magnesium</keyword>
<keyword evidence="3 9" id="KW-0479">Metal-binding</keyword>
<feature type="binding site" evidence="9">
    <location>
        <position position="420"/>
    </location>
    <ligand>
        <name>Zn(2+)</name>
        <dbReference type="ChEBI" id="CHEBI:29105"/>
    </ligand>
</feature>
<dbReference type="SUPFAM" id="SSF50249">
    <property type="entry name" value="Nucleic acid-binding proteins"/>
    <property type="match status" value="1"/>
</dbReference>
<feature type="domain" description="BRCT" evidence="10">
    <location>
        <begin position="581"/>
        <end position="663"/>
    </location>
</feature>
<dbReference type="EC" id="6.5.1.2" evidence="9"/>
<feature type="binding site" evidence="9">
    <location>
        <position position="402"/>
    </location>
    <ligand>
        <name>Zn(2+)</name>
        <dbReference type="ChEBI" id="CHEBI:29105"/>
    </ligand>
</feature>
<accession>A0A449AH73</accession>
<dbReference type="CDD" id="cd17748">
    <property type="entry name" value="BRCT_DNA_ligase_like"/>
    <property type="match status" value="1"/>
</dbReference>
<dbReference type="GO" id="GO:0046872">
    <property type="term" value="F:metal ion binding"/>
    <property type="evidence" value="ECO:0007669"/>
    <property type="project" value="UniProtKB-KW"/>
</dbReference>
<dbReference type="SMART" id="SM00532">
    <property type="entry name" value="LIGANc"/>
    <property type="match status" value="1"/>
</dbReference>
<gene>
    <name evidence="9 11" type="primary">ligA</name>
    <name evidence="11" type="ORF">NCTC10142_00095</name>
</gene>
<evidence type="ECO:0000256" key="1">
    <source>
        <dbReference type="ARBA" id="ARBA00022598"/>
    </source>
</evidence>
<dbReference type="NCBIfam" id="NF005932">
    <property type="entry name" value="PRK07956.1"/>
    <property type="match status" value="1"/>
</dbReference>
<feature type="binding site" evidence="9">
    <location>
        <position position="137"/>
    </location>
    <ligand>
        <name>NAD(+)</name>
        <dbReference type="ChEBI" id="CHEBI:57540"/>
    </ligand>
</feature>
<dbReference type="Gene3D" id="1.10.150.20">
    <property type="entry name" value="5' to 3' exonuclease, C-terminal subdomain"/>
    <property type="match status" value="2"/>
</dbReference>
<keyword evidence="5 9" id="KW-0862">Zinc</keyword>
<dbReference type="InterPro" id="IPR013839">
    <property type="entry name" value="DNAligase_adenylation"/>
</dbReference>
<dbReference type="GO" id="GO:0006260">
    <property type="term" value="P:DNA replication"/>
    <property type="evidence" value="ECO:0007669"/>
    <property type="project" value="UniProtKB-KW"/>
</dbReference>
<keyword evidence="1 9" id="KW-0436">Ligase</keyword>
<feature type="binding site" evidence="9">
    <location>
        <position position="311"/>
    </location>
    <ligand>
        <name>NAD(+)</name>
        <dbReference type="ChEBI" id="CHEBI:57540"/>
    </ligand>
</feature>
<dbReference type="PROSITE" id="PS50172">
    <property type="entry name" value="BRCT"/>
    <property type="match status" value="1"/>
</dbReference>
<dbReference type="InterPro" id="IPR012340">
    <property type="entry name" value="NA-bd_OB-fold"/>
</dbReference>
<feature type="binding site" evidence="9">
    <location>
        <position position="405"/>
    </location>
    <ligand>
        <name>Zn(2+)</name>
        <dbReference type="ChEBI" id="CHEBI:29105"/>
    </ligand>
</feature>
<dbReference type="Pfam" id="PF03120">
    <property type="entry name" value="OB_DNA_ligase"/>
    <property type="match status" value="1"/>
</dbReference>
<evidence type="ECO:0000256" key="6">
    <source>
        <dbReference type="ARBA" id="ARBA00023027"/>
    </source>
</evidence>
<dbReference type="NCBIfam" id="TIGR00575">
    <property type="entry name" value="dnlj"/>
    <property type="match status" value="1"/>
</dbReference>
<keyword evidence="9" id="KW-0464">Manganese</keyword>
<comment type="function">
    <text evidence="9">DNA ligase that catalyzes the formation of phosphodiester linkages between 5'-phosphoryl and 3'-hydroxyl groups in double-stranded DNA using NAD as a coenzyme and as the energy source for the reaction. It is essential for DNA replication and repair of damaged DNA.</text>
</comment>
<feature type="active site" description="N6-AMP-lysine intermediate" evidence="9">
    <location>
        <position position="116"/>
    </location>
</feature>
<dbReference type="InterPro" id="IPR013840">
    <property type="entry name" value="DNAligase_N"/>
</dbReference>
<keyword evidence="6 9" id="KW-0520">NAD</keyword>
<evidence type="ECO:0000256" key="5">
    <source>
        <dbReference type="ARBA" id="ARBA00022833"/>
    </source>
</evidence>
<dbReference type="Pfam" id="PF00533">
    <property type="entry name" value="BRCT"/>
    <property type="match status" value="1"/>
</dbReference>
<organism evidence="11 12">
    <name type="scientific">Mycoplasmopsis cynos</name>
    <dbReference type="NCBI Taxonomy" id="171284"/>
    <lineage>
        <taxon>Bacteria</taxon>
        <taxon>Bacillati</taxon>
        <taxon>Mycoplasmatota</taxon>
        <taxon>Mycoplasmoidales</taxon>
        <taxon>Metamycoplasmataceae</taxon>
        <taxon>Mycoplasmopsis</taxon>
    </lineage>
</organism>
<dbReference type="InterPro" id="IPR001357">
    <property type="entry name" value="BRCT_dom"/>
</dbReference>
<dbReference type="CDD" id="cd00114">
    <property type="entry name" value="LIGANc"/>
    <property type="match status" value="1"/>
</dbReference>
<comment type="catalytic activity">
    <reaction evidence="8 9">
        <text>NAD(+) + (deoxyribonucleotide)n-3'-hydroxyl + 5'-phospho-(deoxyribonucleotide)m = (deoxyribonucleotide)n+m + AMP + beta-nicotinamide D-nucleotide.</text>
        <dbReference type="EC" id="6.5.1.2"/>
    </reaction>
</comment>
<dbReference type="GO" id="GO:0003911">
    <property type="term" value="F:DNA ligase (NAD+) activity"/>
    <property type="evidence" value="ECO:0007669"/>
    <property type="project" value="UniProtKB-UniRule"/>
</dbReference>
<proteinExistence type="inferred from homology"/>
<feature type="binding site" evidence="9">
    <location>
        <position position="114"/>
    </location>
    <ligand>
        <name>NAD(+)</name>
        <dbReference type="ChEBI" id="CHEBI:57540"/>
    </ligand>
</feature>
<evidence type="ECO:0000256" key="4">
    <source>
        <dbReference type="ARBA" id="ARBA00022763"/>
    </source>
</evidence>
<dbReference type="SMART" id="SM00292">
    <property type="entry name" value="BRCT"/>
    <property type="match status" value="1"/>
</dbReference>
<dbReference type="Pfam" id="PF01653">
    <property type="entry name" value="DNA_ligase_aden"/>
    <property type="match status" value="1"/>
</dbReference>
<dbReference type="InterPro" id="IPR004150">
    <property type="entry name" value="NAD_DNA_ligase_OB"/>
</dbReference>
<dbReference type="Gene3D" id="2.40.50.140">
    <property type="entry name" value="Nucleic acid-binding proteins"/>
    <property type="match status" value="1"/>
</dbReference>
<dbReference type="AlphaFoldDB" id="A0A449AH73"/>
<feature type="binding site" evidence="9">
    <location>
        <position position="425"/>
    </location>
    <ligand>
        <name>Zn(2+)</name>
        <dbReference type="ChEBI" id="CHEBI:29105"/>
    </ligand>
</feature>
<dbReference type="InterPro" id="IPR036420">
    <property type="entry name" value="BRCT_dom_sf"/>
</dbReference>
<comment type="similarity">
    <text evidence="9">Belongs to the NAD-dependent DNA ligase family. LigA subfamily.</text>
</comment>
<dbReference type="InterPro" id="IPR010994">
    <property type="entry name" value="RuvA_2-like"/>
</dbReference>
<protein>
    <recommendedName>
        <fullName evidence="9">DNA ligase</fullName>
        <ecNumber evidence="9">6.5.1.2</ecNumber>
    </recommendedName>
    <alternativeName>
        <fullName evidence="9">Polydeoxyribonucleotide synthase [NAD(+)]</fullName>
    </alternativeName>
</protein>
<dbReference type="Gene3D" id="3.30.470.30">
    <property type="entry name" value="DNA ligase/mRNA capping enzyme"/>
    <property type="match status" value="1"/>
</dbReference>
<evidence type="ECO:0000256" key="8">
    <source>
        <dbReference type="ARBA" id="ARBA00034005"/>
    </source>
</evidence>
<dbReference type="PIRSF" id="PIRSF001604">
    <property type="entry name" value="LigA"/>
    <property type="match status" value="1"/>
</dbReference>
<keyword evidence="2 9" id="KW-0235">DNA replication</keyword>
<evidence type="ECO:0000259" key="10">
    <source>
        <dbReference type="PROSITE" id="PS50172"/>
    </source>
</evidence>
<sequence length="663" mass="76644">MNINQNIKKKIDELVDKINKWNHEYYVLSEPSISDNKYDIELRKLEILEQQYPEFISINSPTKKVGGNIVKGFKEFKHNSPMLSLAKAYSKQDLEKFYNDVIKKISKKVEFSLEPKIDGASISLHYEEGILVRAVTRGTGQIGNDITNNIKEIADVPKIINYKKTLEVRGEVYLPKSQFVLINQKRVLNNEKPFANPRNAASGTIQQLDNSTIKERNLSTIIYNIVDPLEHNIQTQTDAIHKLKTLGFNTSPYIEKSSLFEEIWNYVFKFKELKKSFDFECDGFVLKVNKFDLWNNFGLTAKFPKYAIAYKFETEEAKSIIKNIIPTVGRTGKISYIAEIEPVTLAQTTVRKATLHNSEFIKELNINIGDEIILIKSGEIIPKITGLSKKHSINYYEKIKYCPSCDSILVNLDNLVDQFCLNANCNEKKIRSIIHFTSKKALDINTLGEKNIELFYKYGFISDLISIFKLKNFKNEILKLRNFQETKINKILDSIEKAKNTQFLNVLYGIGIKHIGLSVAEIIAEKISNFKELININFEELEKVNTIGPSIIYELKEYIKQNKDLLIKFDEIFKYQTHSTKKSHTLNNLSFVITGKLNYSRSFYEQKIKENNGRLLKSVNKNLDYLITNEKNTNSSKMIAALKYDIKIINEEQFLKLIKKDEK</sequence>
<keyword evidence="4 9" id="KW-0227">DNA damage</keyword>